<dbReference type="PANTHER" id="PTHR42951:SF17">
    <property type="entry name" value="METALLO-BETA-LACTAMASE DOMAIN-CONTAINING PROTEIN"/>
    <property type="match status" value="1"/>
</dbReference>
<name>A0A1X3GPQ6_9BRAD</name>
<evidence type="ECO:0000259" key="2">
    <source>
        <dbReference type="SMART" id="SM00849"/>
    </source>
</evidence>
<gene>
    <name evidence="3" type="ORF">BSZ18_38410</name>
</gene>
<feature type="region of interest" description="Disordered" evidence="1">
    <location>
        <begin position="1"/>
        <end position="24"/>
    </location>
</feature>
<dbReference type="Pfam" id="PF00753">
    <property type="entry name" value="Lactamase_B"/>
    <property type="match status" value="1"/>
</dbReference>
<feature type="domain" description="Metallo-beta-lactamase" evidence="2">
    <location>
        <begin position="41"/>
        <end position="253"/>
    </location>
</feature>
<dbReference type="OrthoDB" id="7253658at2"/>
<dbReference type="CDD" id="cd07721">
    <property type="entry name" value="yflN-like_MBL-fold"/>
    <property type="match status" value="1"/>
</dbReference>
<comment type="caution">
    <text evidence="3">The sequence shown here is derived from an EMBL/GenBank/DDBJ whole genome shotgun (WGS) entry which is preliminary data.</text>
</comment>
<dbReference type="AlphaFoldDB" id="A0A1X3GPQ6"/>
<dbReference type="SUPFAM" id="SSF56281">
    <property type="entry name" value="Metallo-hydrolase/oxidoreductase"/>
    <property type="match status" value="1"/>
</dbReference>
<reference evidence="3 4" key="1">
    <citation type="submission" date="2017-03" db="EMBL/GenBank/DDBJ databases">
        <title>Whole genome sequences of fourteen strains of Bradyrhizobium canariense and one strain of Bradyrhizobium japonicum isolated from Lupinus (Papilionoideae: Genisteae) species in Algeria.</title>
        <authorList>
            <person name="Crovadore J."/>
            <person name="Chekireb D."/>
            <person name="Brachmann A."/>
            <person name="Chablais R."/>
            <person name="Cochard B."/>
            <person name="Lefort F."/>
        </authorList>
    </citation>
    <scope>NUCLEOTIDE SEQUENCE [LARGE SCALE GENOMIC DNA]</scope>
    <source>
        <strain evidence="3 4">UBMA195</strain>
    </source>
</reference>
<accession>A0A1X3GPQ6</accession>
<dbReference type="EMBL" id="NAFI01000190">
    <property type="protein sequence ID" value="OSJ01683.1"/>
    <property type="molecule type" value="Genomic_DNA"/>
</dbReference>
<dbReference type="InterPro" id="IPR036866">
    <property type="entry name" value="RibonucZ/Hydroxyglut_hydro"/>
</dbReference>
<dbReference type="Proteomes" id="UP000193553">
    <property type="component" value="Unassembled WGS sequence"/>
</dbReference>
<dbReference type="PANTHER" id="PTHR42951">
    <property type="entry name" value="METALLO-BETA-LACTAMASE DOMAIN-CONTAINING"/>
    <property type="match status" value="1"/>
</dbReference>
<evidence type="ECO:0000313" key="4">
    <source>
        <dbReference type="Proteomes" id="UP000193553"/>
    </source>
</evidence>
<feature type="compositionally biased region" description="Basic and acidic residues" evidence="1">
    <location>
        <begin position="13"/>
        <end position="24"/>
    </location>
</feature>
<organism evidence="3 4">
    <name type="scientific">Bradyrhizobium canariense</name>
    <dbReference type="NCBI Taxonomy" id="255045"/>
    <lineage>
        <taxon>Bacteria</taxon>
        <taxon>Pseudomonadati</taxon>
        <taxon>Pseudomonadota</taxon>
        <taxon>Alphaproteobacteria</taxon>
        <taxon>Hyphomicrobiales</taxon>
        <taxon>Nitrobacteraceae</taxon>
        <taxon>Bradyrhizobium</taxon>
    </lineage>
</organism>
<sequence>MDMTQIPLPSSADAEHAQSDLDRNDNTRQIVADVAYRQLAIVNVIFVGLENAGDGNWVLVDAGIPGSAGAIRSAAKARFGGNGRPSCIVMTHGHFDHVGVLETLGNEWHVPVYAHAAEHPYLDGSQSYPSADPSVGGGLLARLSPLFPTKPVDVASRLYDLPCDHSVPFMPEWQWIHTPGHTPGHISLWRERDRVLIAGDAFITTRQESVYAAVTQTPEMHGPPMYFTPDWGSAKTSVRALAALAPEIVVTGHGAAMQGPQMRAALDALAQRFDEVALPSQYRRGVVDDRA</sequence>
<dbReference type="SMART" id="SM00849">
    <property type="entry name" value="Lactamase_B"/>
    <property type="match status" value="1"/>
</dbReference>
<protein>
    <submittedName>
        <fullName evidence="3">MBL fold metallo-hydrolase</fullName>
    </submittedName>
</protein>
<dbReference type="GO" id="GO:0016787">
    <property type="term" value="F:hydrolase activity"/>
    <property type="evidence" value="ECO:0007669"/>
    <property type="project" value="UniProtKB-KW"/>
</dbReference>
<evidence type="ECO:0000313" key="3">
    <source>
        <dbReference type="EMBL" id="OSJ01683.1"/>
    </source>
</evidence>
<dbReference type="InterPro" id="IPR050855">
    <property type="entry name" value="NDM-1-like"/>
</dbReference>
<dbReference type="InterPro" id="IPR001279">
    <property type="entry name" value="Metallo-B-lactamas"/>
</dbReference>
<keyword evidence="3" id="KW-0378">Hydrolase</keyword>
<dbReference type="Gene3D" id="3.60.15.10">
    <property type="entry name" value="Ribonuclease Z/Hydroxyacylglutathione hydrolase-like"/>
    <property type="match status" value="1"/>
</dbReference>
<proteinExistence type="predicted"/>
<evidence type="ECO:0000256" key="1">
    <source>
        <dbReference type="SAM" id="MobiDB-lite"/>
    </source>
</evidence>